<dbReference type="InterPro" id="IPR010774">
    <property type="entry name" value="YbcO"/>
</dbReference>
<organism evidence="1 2">
    <name type="scientific">Photobacterium kishitanii</name>
    <dbReference type="NCBI Taxonomy" id="318456"/>
    <lineage>
        <taxon>Bacteria</taxon>
        <taxon>Pseudomonadati</taxon>
        <taxon>Pseudomonadota</taxon>
        <taxon>Gammaproteobacteria</taxon>
        <taxon>Vibrionales</taxon>
        <taxon>Vibrionaceae</taxon>
        <taxon>Photobacterium</taxon>
    </lineage>
</organism>
<dbReference type="Pfam" id="PF07102">
    <property type="entry name" value="YbcO"/>
    <property type="match status" value="1"/>
</dbReference>
<dbReference type="AlphaFoldDB" id="A0A2T3KJQ9"/>
<protein>
    <submittedName>
        <fullName evidence="1">DUF1364 domain-containing protein</fullName>
    </submittedName>
</protein>
<dbReference type="EMBL" id="PYNF01000005">
    <property type="protein sequence ID" value="PSU99756.1"/>
    <property type="molecule type" value="Genomic_DNA"/>
</dbReference>
<evidence type="ECO:0000313" key="1">
    <source>
        <dbReference type="EMBL" id="PSU99756.1"/>
    </source>
</evidence>
<accession>A0A2T3KJQ9</accession>
<proteinExistence type="predicted"/>
<evidence type="ECO:0000313" key="2">
    <source>
        <dbReference type="Proteomes" id="UP000241426"/>
    </source>
</evidence>
<name>A0A2T3KJQ9_9GAMM</name>
<sequence>MLDVCNFNPETVVLAHLPSTTHGMAYKSDDIWAVDCCSSCHDVLDGRVAFEWLAGEKEQYILAALHTTLMRRIRDNILVIQ</sequence>
<dbReference type="Proteomes" id="UP000241426">
    <property type="component" value="Unassembled WGS sequence"/>
</dbReference>
<dbReference type="Gene3D" id="3.30.50.20">
    <property type="entry name" value="prophage-derive protein ybcO"/>
    <property type="match status" value="1"/>
</dbReference>
<reference evidence="1 2" key="1">
    <citation type="submission" date="2018-01" db="EMBL/GenBank/DDBJ databases">
        <title>Whole genome sequencing of Histamine producing bacteria.</title>
        <authorList>
            <person name="Butler K."/>
        </authorList>
    </citation>
    <scope>NUCLEOTIDE SEQUENCE [LARGE SCALE GENOMIC DNA]</scope>
    <source>
        <strain evidence="1 2">FS-7.2</strain>
    </source>
</reference>
<comment type="caution">
    <text evidence="1">The sequence shown here is derived from an EMBL/GenBank/DDBJ whole genome shotgun (WGS) entry which is preliminary data.</text>
</comment>
<gene>
    <name evidence="1" type="ORF">C9J27_09005</name>
</gene>